<feature type="transmembrane region" description="Helical" evidence="6">
    <location>
        <begin position="297"/>
        <end position="319"/>
    </location>
</feature>
<dbReference type="AlphaFoldDB" id="A0A517IED4"/>
<feature type="transmembrane region" description="Helical" evidence="6">
    <location>
        <begin position="242"/>
        <end position="261"/>
    </location>
</feature>
<dbReference type="InterPro" id="IPR020846">
    <property type="entry name" value="MFS_dom"/>
</dbReference>
<feature type="transmembrane region" description="Helical" evidence="6">
    <location>
        <begin position="208"/>
        <end position="230"/>
    </location>
</feature>
<dbReference type="Proteomes" id="UP000317713">
    <property type="component" value="Chromosome"/>
</dbReference>
<feature type="transmembrane region" description="Helical" evidence="6">
    <location>
        <begin position="100"/>
        <end position="122"/>
    </location>
</feature>
<dbReference type="InterPro" id="IPR036259">
    <property type="entry name" value="MFS_trans_sf"/>
</dbReference>
<evidence type="ECO:0000256" key="5">
    <source>
        <dbReference type="ARBA" id="ARBA00023136"/>
    </source>
</evidence>
<dbReference type="EMBL" id="CP042161">
    <property type="protein sequence ID" value="QDS37242.1"/>
    <property type="molecule type" value="Genomic_DNA"/>
</dbReference>
<dbReference type="PANTHER" id="PTHR23523">
    <property type="match status" value="1"/>
</dbReference>
<dbReference type="RefSeq" id="WP_144618683.1">
    <property type="nucleotide sequence ID" value="NZ_CP042161.1"/>
</dbReference>
<dbReference type="PANTHER" id="PTHR23523:SF2">
    <property type="entry name" value="2-NITROIMIDAZOLE TRANSPORTER"/>
    <property type="match status" value="1"/>
</dbReference>
<dbReference type="GO" id="GO:0005886">
    <property type="term" value="C:plasma membrane"/>
    <property type="evidence" value="ECO:0007669"/>
    <property type="project" value="UniProtKB-SubCell"/>
</dbReference>
<feature type="transmembrane region" description="Helical" evidence="6">
    <location>
        <begin position="359"/>
        <end position="380"/>
    </location>
</feature>
<evidence type="ECO:0000256" key="3">
    <source>
        <dbReference type="ARBA" id="ARBA00022692"/>
    </source>
</evidence>
<dbReference type="Gene3D" id="1.20.1250.20">
    <property type="entry name" value="MFS general substrate transporter like domains"/>
    <property type="match status" value="2"/>
</dbReference>
<evidence type="ECO:0000256" key="4">
    <source>
        <dbReference type="ARBA" id="ARBA00022989"/>
    </source>
</evidence>
<dbReference type="InterPro" id="IPR052524">
    <property type="entry name" value="MFS_Cyanate_Porter"/>
</dbReference>
<evidence type="ECO:0000313" key="9">
    <source>
        <dbReference type="Proteomes" id="UP000317713"/>
    </source>
</evidence>
<accession>A0A517IED4</accession>
<feature type="transmembrane region" description="Helical" evidence="6">
    <location>
        <begin position="76"/>
        <end position="94"/>
    </location>
</feature>
<keyword evidence="5 6" id="KW-0472">Membrane</keyword>
<evidence type="ECO:0000256" key="2">
    <source>
        <dbReference type="ARBA" id="ARBA00022448"/>
    </source>
</evidence>
<dbReference type="PROSITE" id="PS50850">
    <property type="entry name" value="MFS"/>
    <property type="match status" value="1"/>
</dbReference>
<sequence>MENRKRTYVYILALFLASINLRIGITSISPLLETIRQDLNMSNFSVSFLTSIPVLCMGVFALLTGKVNKKYGAEKAILACLILIGVATCMRAFTYSVFTLLLSSLFIGIGIALAGPLLSGFIKAKFPNKIGLMIGVYSVGMGTGASLSAGLTIPLQHVLKESWNMALAFWSVFIIVALLFWYPVIRLDKATKTSNKQNNILPLKNKRVWLFTVFFGLQSGIFYCITTWLAPATQNIGLNSQQAGTLVTVFTFVQMVCSFVIPTLADLYKNRTFWLLGSVCFVIMGLSLMIYPLTTVWIPSILLGTGLGGLFPLALMLPLDETNTSEDASAWTAMMQSGGYMIGGLIPVLAGVMRDFSQGYQQVFLMILFLSVILFILTLAMNQRKVETKILQ</sequence>
<gene>
    <name evidence="8" type="ORF">FPS98_26590</name>
</gene>
<dbReference type="GO" id="GO:0022857">
    <property type="term" value="F:transmembrane transporter activity"/>
    <property type="evidence" value="ECO:0007669"/>
    <property type="project" value="InterPro"/>
</dbReference>
<feature type="domain" description="Major facilitator superfamily (MFS) profile" evidence="7">
    <location>
        <begin position="6"/>
        <end position="386"/>
    </location>
</feature>
<evidence type="ECO:0000256" key="6">
    <source>
        <dbReference type="SAM" id="Phobius"/>
    </source>
</evidence>
<organism evidence="8 9">
    <name type="scientific">Brevibacillus brevis</name>
    <name type="common">Bacillus brevis</name>
    <dbReference type="NCBI Taxonomy" id="1393"/>
    <lineage>
        <taxon>Bacteria</taxon>
        <taxon>Bacillati</taxon>
        <taxon>Bacillota</taxon>
        <taxon>Bacilli</taxon>
        <taxon>Bacillales</taxon>
        <taxon>Paenibacillaceae</taxon>
        <taxon>Brevibacillus</taxon>
    </lineage>
</organism>
<dbReference type="SUPFAM" id="SSF103473">
    <property type="entry name" value="MFS general substrate transporter"/>
    <property type="match status" value="1"/>
</dbReference>
<feature type="transmembrane region" description="Helical" evidence="6">
    <location>
        <begin position="134"/>
        <end position="155"/>
    </location>
</feature>
<feature type="transmembrane region" description="Helical" evidence="6">
    <location>
        <begin position="167"/>
        <end position="187"/>
    </location>
</feature>
<keyword evidence="3 6" id="KW-0812">Transmembrane</keyword>
<feature type="transmembrane region" description="Helical" evidence="6">
    <location>
        <begin position="44"/>
        <end position="64"/>
    </location>
</feature>
<feature type="transmembrane region" description="Helical" evidence="6">
    <location>
        <begin position="273"/>
        <end position="291"/>
    </location>
</feature>
<name>A0A517IED4_BREBE</name>
<comment type="subcellular location">
    <subcellularLocation>
        <location evidence="1">Cell membrane</location>
        <topology evidence="1">Multi-pass membrane protein</topology>
    </subcellularLocation>
</comment>
<proteinExistence type="predicted"/>
<protein>
    <submittedName>
        <fullName evidence="8">MFS transporter</fullName>
    </submittedName>
</protein>
<feature type="transmembrane region" description="Helical" evidence="6">
    <location>
        <begin position="331"/>
        <end position="353"/>
    </location>
</feature>
<feature type="transmembrane region" description="Helical" evidence="6">
    <location>
        <begin position="7"/>
        <end position="32"/>
    </location>
</feature>
<dbReference type="Pfam" id="PF07690">
    <property type="entry name" value="MFS_1"/>
    <property type="match status" value="1"/>
</dbReference>
<keyword evidence="4 6" id="KW-1133">Transmembrane helix</keyword>
<keyword evidence="2" id="KW-0813">Transport</keyword>
<dbReference type="InterPro" id="IPR011701">
    <property type="entry name" value="MFS"/>
</dbReference>
<reference evidence="8 9" key="1">
    <citation type="submission" date="2019-07" db="EMBL/GenBank/DDBJ databases">
        <title>Characterization of Brevibacillus brevis HK544, as a potential biocontrol agent.</title>
        <authorList>
            <person name="Kim H."/>
        </authorList>
    </citation>
    <scope>NUCLEOTIDE SEQUENCE [LARGE SCALE GENOMIC DNA]</scope>
    <source>
        <strain evidence="8 9">HK544</strain>
    </source>
</reference>
<evidence type="ECO:0000256" key="1">
    <source>
        <dbReference type="ARBA" id="ARBA00004651"/>
    </source>
</evidence>
<evidence type="ECO:0000313" key="8">
    <source>
        <dbReference type="EMBL" id="QDS37242.1"/>
    </source>
</evidence>
<evidence type="ECO:0000259" key="7">
    <source>
        <dbReference type="PROSITE" id="PS50850"/>
    </source>
</evidence>